<protein>
    <submittedName>
        <fullName evidence="1">Uncharacterized protein</fullName>
    </submittedName>
</protein>
<keyword evidence="2" id="KW-1185">Reference proteome</keyword>
<dbReference type="OrthoDB" id="1842753at2"/>
<sequence>MISIHTLELTLETSSKEFNEFLSHAYKMAKKEKHRVGYSTKHTSTDVRVDDSLISHGITVEYHNCDFKKMIKFRVNPSEVLGGNDLKLWKPNDYNINRLIALLSAHIENYFDSDYELNDLMLTRVEFTTNLDVGKDNVSSYIKLMHKIGKVKKFSKKYSNLDYATDRIEKEHSFDLEGKTNGIGFTVYDKEADLKKKGKEGKAKKAIGILRVEVRLKKRKALEKVLESFDYKANMSTEQELKLIAKKSKDIFIGTFVSIVPYGDFYRLKDAEERVNTSSLKRHQKDKMLRLLRLIPEKKSLYLAMKELAVRDTNTVLVWFASLNTSPVTISKRANIGFLPNLYNYL</sequence>
<reference evidence="1 2" key="1">
    <citation type="submission" date="2018-01" db="EMBL/GenBank/DDBJ databases">
        <authorList>
            <person name="Gaut B.S."/>
            <person name="Morton B.R."/>
            <person name="Clegg M.T."/>
            <person name="Duvall M.R."/>
        </authorList>
    </citation>
    <scope>NUCLEOTIDE SEQUENCE [LARGE SCALE GENOMIC DNA]</scope>
    <source>
        <strain evidence="1">GP69</strain>
    </source>
</reference>
<organism evidence="1 2">
    <name type="scientific">Acetatifactor muris</name>
    <dbReference type="NCBI Taxonomy" id="879566"/>
    <lineage>
        <taxon>Bacteria</taxon>
        <taxon>Bacillati</taxon>
        <taxon>Bacillota</taxon>
        <taxon>Clostridia</taxon>
        <taxon>Lachnospirales</taxon>
        <taxon>Lachnospiraceae</taxon>
        <taxon>Acetatifactor</taxon>
    </lineage>
</organism>
<evidence type="ECO:0000313" key="1">
    <source>
        <dbReference type="EMBL" id="SOY30913.1"/>
    </source>
</evidence>
<proteinExistence type="predicted"/>
<evidence type="ECO:0000313" key="2">
    <source>
        <dbReference type="Proteomes" id="UP000236311"/>
    </source>
</evidence>
<gene>
    <name evidence="1" type="ORF">AMURIS_03647</name>
</gene>
<dbReference type="EMBL" id="OFSM01000020">
    <property type="protein sequence ID" value="SOY30913.1"/>
    <property type="molecule type" value="Genomic_DNA"/>
</dbReference>
<accession>A0A2K4ZKB0</accession>
<dbReference type="AlphaFoldDB" id="A0A2K4ZKB0"/>
<dbReference type="Proteomes" id="UP000236311">
    <property type="component" value="Unassembled WGS sequence"/>
</dbReference>
<name>A0A2K4ZKB0_9FIRM</name>
<dbReference type="RefSeq" id="WP_103240928.1">
    <property type="nucleotide sequence ID" value="NZ_JANJZD010000020.1"/>
</dbReference>